<gene>
    <name evidence="2" type="ORF">JN12_02834</name>
</gene>
<dbReference type="RefSeq" id="WP_145023866.1">
    <property type="nucleotide sequence ID" value="NZ_VLLN01000018.1"/>
</dbReference>
<proteinExistence type="predicted"/>
<organism evidence="2 3">
    <name type="scientific">Geobacter argillaceus</name>
    <dbReference type="NCBI Taxonomy" id="345631"/>
    <lineage>
        <taxon>Bacteria</taxon>
        <taxon>Pseudomonadati</taxon>
        <taxon>Thermodesulfobacteriota</taxon>
        <taxon>Desulfuromonadia</taxon>
        <taxon>Geobacterales</taxon>
        <taxon>Geobacteraceae</taxon>
        <taxon>Geobacter</taxon>
    </lineage>
</organism>
<dbReference type="SUPFAM" id="SSF47413">
    <property type="entry name" value="lambda repressor-like DNA-binding domains"/>
    <property type="match status" value="1"/>
</dbReference>
<dbReference type="EMBL" id="VLLN01000018">
    <property type="protein sequence ID" value="TWJ18073.1"/>
    <property type="molecule type" value="Genomic_DNA"/>
</dbReference>
<name>A0A562VJF1_9BACT</name>
<keyword evidence="3" id="KW-1185">Reference proteome</keyword>
<sequence length="127" mass="14858">MTKRITKDIDRLMGQNLRRLRQERGWSQGDLAEATGTDRRYVSAMENGRGIGKNLLDRLCRVFEVEEEAFTHQSAQERSQAIGNLPRVTRMILDELETMPEYEQLRLLAEIVEKRIKNLERQIDGKQ</sequence>
<evidence type="ECO:0000313" key="2">
    <source>
        <dbReference type="EMBL" id="TWJ18073.1"/>
    </source>
</evidence>
<protein>
    <submittedName>
        <fullName evidence="2">Helix-turn-helix protein</fullName>
    </submittedName>
</protein>
<comment type="caution">
    <text evidence="2">The sequence shown here is derived from an EMBL/GenBank/DDBJ whole genome shotgun (WGS) entry which is preliminary data.</text>
</comment>
<dbReference type="Gene3D" id="1.10.260.40">
    <property type="entry name" value="lambda repressor-like DNA-binding domains"/>
    <property type="match status" value="1"/>
</dbReference>
<dbReference type="InterPro" id="IPR010982">
    <property type="entry name" value="Lambda_DNA-bd_dom_sf"/>
</dbReference>
<feature type="domain" description="HTH cro/C1-type" evidence="1">
    <location>
        <begin position="17"/>
        <end position="70"/>
    </location>
</feature>
<dbReference type="Proteomes" id="UP000319449">
    <property type="component" value="Unassembled WGS sequence"/>
</dbReference>
<evidence type="ECO:0000313" key="3">
    <source>
        <dbReference type="Proteomes" id="UP000319449"/>
    </source>
</evidence>
<dbReference type="InterPro" id="IPR001387">
    <property type="entry name" value="Cro/C1-type_HTH"/>
</dbReference>
<dbReference type="AlphaFoldDB" id="A0A562VJF1"/>
<dbReference type="PROSITE" id="PS50943">
    <property type="entry name" value="HTH_CROC1"/>
    <property type="match status" value="1"/>
</dbReference>
<dbReference type="Pfam" id="PF13560">
    <property type="entry name" value="HTH_31"/>
    <property type="match status" value="1"/>
</dbReference>
<evidence type="ECO:0000259" key="1">
    <source>
        <dbReference type="PROSITE" id="PS50943"/>
    </source>
</evidence>
<dbReference type="GO" id="GO:0003677">
    <property type="term" value="F:DNA binding"/>
    <property type="evidence" value="ECO:0007669"/>
    <property type="project" value="InterPro"/>
</dbReference>
<dbReference type="CDD" id="cd00093">
    <property type="entry name" value="HTH_XRE"/>
    <property type="match status" value="1"/>
</dbReference>
<accession>A0A562VJF1</accession>
<dbReference type="OrthoDB" id="9815697at2"/>
<dbReference type="SMART" id="SM00530">
    <property type="entry name" value="HTH_XRE"/>
    <property type="match status" value="1"/>
</dbReference>
<reference evidence="2 3" key="1">
    <citation type="submission" date="2019-07" db="EMBL/GenBank/DDBJ databases">
        <title>Genomic Encyclopedia of Archaeal and Bacterial Type Strains, Phase II (KMG-II): from individual species to whole genera.</title>
        <authorList>
            <person name="Goeker M."/>
        </authorList>
    </citation>
    <scope>NUCLEOTIDE SEQUENCE [LARGE SCALE GENOMIC DNA]</scope>
    <source>
        <strain evidence="2 3">ATCC BAA-1139</strain>
    </source>
</reference>